<dbReference type="OrthoDB" id="7926359at2"/>
<keyword evidence="4" id="KW-1185">Reference proteome</keyword>
<evidence type="ECO:0000313" key="4">
    <source>
        <dbReference type="Proteomes" id="UP000198755"/>
    </source>
</evidence>
<keyword evidence="2" id="KW-1133">Transmembrane helix</keyword>
<proteinExistence type="predicted"/>
<sequence length="327" mass="34079">MARFEGNADPDAYAKNAGPSRSLSAPGGAPDARSRRAANRAADLALAPLLGAAGGGERARLKSFLAYGSTVIIATCLLGFGWAAGSHLFGPGGAFAAKPSLRAAASQDSLERAELVRSSRKMADDLRLLRTDVESLRVALSQNMAANAQRTVEKSLDGLKTKLDAAKTETSAAIADLAGKVDHLQHEPAVKLGEVTERLDRLERQTAALLVTASIPPAPAKAAPAPSLEDQTEARALQARSQTKLQSKPQAASPAAKREPALITSWVVRDAYDGLALVENARGSIEVAPGETIPGAGTVKAIERRGAGWIVITSRGLIDSAHDSMFP</sequence>
<organism evidence="3 4">
    <name type="scientific">Methylocapsa palsarum</name>
    <dbReference type="NCBI Taxonomy" id="1612308"/>
    <lineage>
        <taxon>Bacteria</taxon>
        <taxon>Pseudomonadati</taxon>
        <taxon>Pseudomonadota</taxon>
        <taxon>Alphaproteobacteria</taxon>
        <taxon>Hyphomicrobiales</taxon>
        <taxon>Beijerinckiaceae</taxon>
        <taxon>Methylocapsa</taxon>
    </lineage>
</organism>
<keyword evidence="2" id="KW-0812">Transmembrane</keyword>
<feature type="region of interest" description="Disordered" evidence="1">
    <location>
        <begin position="1"/>
        <end position="34"/>
    </location>
</feature>
<dbReference type="RefSeq" id="WP_139223651.1">
    <property type="nucleotide sequence ID" value="NZ_FOSN01000015.1"/>
</dbReference>
<gene>
    <name evidence="3" type="ORF">SAMN05444581_11554</name>
</gene>
<feature type="transmembrane region" description="Helical" evidence="2">
    <location>
        <begin position="64"/>
        <end position="84"/>
    </location>
</feature>
<feature type="region of interest" description="Disordered" evidence="1">
    <location>
        <begin position="218"/>
        <end position="257"/>
    </location>
</feature>
<dbReference type="EMBL" id="FOSN01000015">
    <property type="protein sequence ID" value="SFK69026.1"/>
    <property type="molecule type" value="Genomic_DNA"/>
</dbReference>
<evidence type="ECO:0000313" key="3">
    <source>
        <dbReference type="EMBL" id="SFK69026.1"/>
    </source>
</evidence>
<accession>A0A1I4BM30</accession>
<keyword evidence="2" id="KW-0472">Membrane</keyword>
<evidence type="ECO:0000256" key="1">
    <source>
        <dbReference type="SAM" id="MobiDB-lite"/>
    </source>
</evidence>
<dbReference type="Proteomes" id="UP000198755">
    <property type="component" value="Unassembled WGS sequence"/>
</dbReference>
<name>A0A1I4BM30_9HYPH</name>
<protein>
    <submittedName>
        <fullName evidence="3">Uncharacterized protein</fullName>
    </submittedName>
</protein>
<evidence type="ECO:0000256" key="2">
    <source>
        <dbReference type="SAM" id="Phobius"/>
    </source>
</evidence>
<dbReference type="AlphaFoldDB" id="A0A1I4BM30"/>
<reference evidence="3 4" key="1">
    <citation type="submission" date="2016-10" db="EMBL/GenBank/DDBJ databases">
        <authorList>
            <person name="de Groot N.N."/>
        </authorList>
    </citation>
    <scope>NUCLEOTIDE SEQUENCE [LARGE SCALE GENOMIC DNA]</scope>
    <source>
        <strain evidence="3 4">NE2</strain>
    </source>
</reference>
<feature type="compositionally biased region" description="Polar residues" evidence="1">
    <location>
        <begin position="239"/>
        <end position="250"/>
    </location>
</feature>